<dbReference type="GO" id="GO:0016747">
    <property type="term" value="F:acyltransferase activity, transferring groups other than amino-acyl groups"/>
    <property type="evidence" value="ECO:0007669"/>
    <property type="project" value="InterPro"/>
</dbReference>
<protein>
    <recommendedName>
        <fullName evidence="1">N-acetyltransferase domain-containing protein</fullName>
    </recommendedName>
</protein>
<dbReference type="EMBL" id="BMXR01000004">
    <property type="protein sequence ID" value="GGX52951.1"/>
    <property type="molecule type" value="Genomic_DNA"/>
</dbReference>
<dbReference type="Pfam" id="PF00583">
    <property type="entry name" value="Acetyltransf_1"/>
    <property type="match status" value="1"/>
</dbReference>
<dbReference type="InterPro" id="IPR000182">
    <property type="entry name" value="GNAT_dom"/>
</dbReference>
<accession>A0A918K768</accession>
<sequence length="166" mass="19557">MDIKLVDAPDIDVVLNLFTYYLYDMSEYTGWPVDEYGCYPTEPQREMLEPYWQRDDHYPFLIQVDGGTAGFSMLRRFPAEPDWYDVGQFFVLRKFKQLGVGQAAFDLSVSRFPGQWITRVLTNNSGALAFWKKAIHRRANGPIQFRIEMDDDLEMHFFRYSIDAHC</sequence>
<dbReference type="PROSITE" id="PS51186">
    <property type="entry name" value="GNAT"/>
    <property type="match status" value="1"/>
</dbReference>
<evidence type="ECO:0000313" key="3">
    <source>
        <dbReference type="Proteomes" id="UP000626148"/>
    </source>
</evidence>
<dbReference type="SUPFAM" id="SSF55729">
    <property type="entry name" value="Acyl-CoA N-acyltransferases (Nat)"/>
    <property type="match status" value="1"/>
</dbReference>
<keyword evidence="3" id="KW-1185">Reference proteome</keyword>
<dbReference type="InterPro" id="IPR016181">
    <property type="entry name" value="Acyl_CoA_acyltransferase"/>
</dbReference>
<feature type="domain" description="N-acetyltransferase" evidence="1">
    <location>
        <begin position="1"/>
        <end position="165"/>
    </location>
</feature>
<evidence type="ECO:0000313" key="2">
    <source>
        <dbReference type="EMBL" id="GGX52951.1"/>
    </source>
</evidence>
<dbReference type="RefSeq" id="WP_189608439.1">
    <property type="nucleotide sequence ID" value="NZ_BMXR01000004.1"/>
</dbReference>
<proteinExistence type="predicted"/>
<gene>
    <name evidence="2" type="ORF">GCM10007392_20540</name>
</gene>
<reference evidence="2" key="1">
    <citation type="journal article" date="2014" name="Int. J. Syst. Evol. Microbiol.">
        <title>Complete genome sequence of Corynebacterium casei LMG S-19264T (=DSM 44701T), isolated from a smear-ripened cheese.</title>
        <authorList>
            <consortium name="US DOE Joint Genome Institute (JGI-PGF)"/>
            <person name="Walter F."/>
            <person name="Albersmeier A."/>
            <person name="Kalinowski J."/>
            <person name="Ruckert C."/>
        </authorList>
    </citation>
    <scope>NUCLEOTIDE SEQUENCE</scope>
    <source>
        <strain evidence="2">KCTC 22169</strain>
    </source>
</reference>
<evidence type="ECO:0000259" key="1">
    <source>
        <dbReference type="PROSITE" id="PS51186"/>
    </source>
</evidence>
<dbReference type="CDD" id="cd04301">
    <property type="entry name" value="NAT_SF"/>
    <property type="match status" value="1"/>
</dbReference>
<dbReference type="Gene3D" id="3.40.630.30">
    <property type="match status" value="1"/>
</dbReference>
<comment type="caution">
    <text evidence="2">The sequence shown here is derived from an EMBL/GenBank/DDBJ whole genome shotgun (WGS) entry which is preliminary data.</text>
</comment>
<dbReference type="Proteomes" id="UP000626148">
    <property type="component" value="Unassembled WGS sequence"/>
</dbReference>
<dbReference type="AlphaFoldDB" id="A0A918K768"/>
<organism evidence="2 3">
    <name type="scientific">Saccharospirillum salsuginis</name>
    <dbReference type="NCBI Taxonomy" id="418750"/>
    <lineage>
        <taxon>Bacteria</taxon>
        <taxon>Pseudomonadati</taxon>
        <taxon>Pseudomonadota</taxon>
        <taxon>Gammaproteobacteria</taxon>
        <taxon>Oceanospirillales</taxon>
        <taxon>Saccharospirillaceae</taxon>
        <taxon>Saccharospirillum</taxon>
    </lineage>
</organism>
<name>A0A918K768_9GAMM</name>
<reference evidence="2" key="2">
    <citation type="submission" date="2020-09" db="EMBL/GenBank/DDBJ databases">
        <authorList>
            <person name="Sun Q."/>
            <person name="Kim S."/>
        </authorList>
    </citation>
    <scope>NUCLEOTIDE SEQUENCE</scope>
    <source>
        <strain evidence="2">KCTC 22169</strain>
    </source>
</reference>